<sequence>MSLAVHGSSVNIFQLSNYSSMEGVLYFKPHFEQLFKEPGSFSENFQTRMPSLLQSPPRSELQR</sequence>
<organism evidence="2 3">
    <name type="scientific">Olea europaea subsp. europaea</name>
    <dbReference type="NCBI Taxonomy" id="158383"/>
    <lineage>
        <taxon>Eukaryota</taxon>
        <taxon>Viridiplantae</taxon>
        <taxon>Streptophyta</taxon>
        <taxon>Embryophyta</taxon>
        <taxon>Tracheophyta</taxon>
        <taxon>Spermatophyta</taxon>
        <taxon>Magnoliopsida</taxon>
        <taxon>eudicotyledons</taxon>
        <taxon>Gunneridae</taxon>
        <taxon>Pentapetalae</taxon>
        <taxon>asterids</taxon>
        <taxon>lamiids</taxon>
        <taxon>Lamiales</taxon>
        <taxon>Oleaceae</taxon>
        <taxon>Oleeae</taxon>
        <taxon>Olea</taxon>
    </lineage>
</organism>
<dbReference type="Gramene" id="OE9A075185T1">
    <property type="protein sequence ID" value="OE9A075185C1"/>
    <property type="gene ID" value="OE9A075185"/>
</dbReference>
<protein>
    <submittedName>
        <fullName evidence="2">LIM domain-containing WLIM2b-like</fullName>
    </submittedName>
</protein>
<feature type="non-terminal residue" evidence="2">
    <location>
        <position position="63"/>
    </location>
</feature>
<dbReference type="Proteomes" id="UP000594638">
    <property type="component" value="Unassembled WGS sequence"/>
</dbReference>
<keyword evidence="1" id="KW-0862">Zinc</keyword>
<dbReference type="OrthoDB" id="6129702at2759"/>
<reference evidence="2 3" key="1">
    <citation type="submission" date="2019-12" db="EMBL/GenBank/DDBJ databases">
        <authorList>
            <person name="Alioto T."/>
            <person name="Alioto T."/>
            <person name="Gomez Garrido J."/>
        </authorList>
    </citation>
    <scope>NUCLEOTIDE SEQUENCE [LARGE SCALE GENOMIC DNA]</scope>
</reference>
<evidence type="ECO:0000256" key="1">
    <source>
        <dbReference type="ARBA" id="ARBA00023038"/>
    </source>
</evidence>
<dbReference type="SUPFAM" id="SSF57716">
    <property type="entry name" value="Glucocorticoid receptor-like (DNA-binding domain)"/>
    <property type="match status" value="1"/>
</dbReference>
<comment type="caution">
    <text evidence="2">The sequence shown here is derived from an EMBL/GenBank/DDBJ whole genome shotgun (WGS) entry which is preliminary data.</text>
</comment>
<keyword evidence="1" id="KW-0440">LIM domain</keyword>
<dbReference type="AlphaFoldDB" id="A0A8S0S7T8"/>
<dbReference type="EMBL" id="CACTIH010003977">
    <property type="protein sequence ID" value="CAA2988205.1"/>
    <property type="molecule type" value="Genomic_DNA"/>
</dbReference>
<gene>
    <name evidence="2" type="ORF">OLEA9_A075185</name>
</gene>
<dbReference type="PANTHER" id="PTHR24206">
    <property type="entry name" value="OS06G0237300 PROTEIN"/>
    <property type="match status" value="1"/>
</dbReference>
<evidence type="ECO:0000313" key="3">
    <source>
        <dbReference type="Proteomes" id="UP000594638"/>
    </source>
</evidence>
<keyword evidence="1" id="KW-0479">Metal-binding</keyword>
<keyword evidence="3" id="KW-1185">Reference proteome</keyword>
<proteinExistence type="predicted"/>
<name>A0A8S0S7T8_OLEEU</name>
<evidence type="ECO:0000313" key="2">
    <source>
        <dbReference type="EMBL" id="CAA2988205.1"/>
    </source>
</evidence>
<accession>A0A8S0S7T8</accession>